<accession>A0AAE3GLT4</accession>
<dbReference type="InterPro" id="IPR002139">
    <property type="entry name" value="Ribo/fructo_kinase"/>
</dbReference>
<evidence type="ECO:0000259" key="5">
    <source>
        <dbReference type="Pfam" id="PF00294"/>
    </source>
</evidence>
<evidence type="ECO:0000256" key="3">
    <source>
        <dbReference type="ARBA" id="ARBA00022777"/>
    </source>
</evidence>
<proteinExistence type="inferred from homology"/>
<name>A0AAE3GLT4_9PSEU</name>
<dbReference type="RefSeq" id="WP_253776079.1">
    <property type="nucleotide sequence ID" value="NZ_JAMTCK010000013.1"/>
</dbReference>
<dbReference type="InterPro" id="IPR011611">
    <property type="entry name" value="PfkB_dom"/>
</dbReference>
<dbReference type="PANTHER" id="PTHR10584">
    <property type="entry name" value="SUGAR KINASE"/>
    <property type="match status" value="1"/>
</dbReference>
<dbReference type="Gene3D" id="3.40.1190.20">
    <property type="match status" value="1"/>
</dbReference>
<evidence type="ECO:0000256" key="4">
    <source>
        <dbReference type="RuleBase" id="RU003704"/>
    </source>
</evidence>
<feature type="domain" description="Carbohydrate kinase PfkB" evidence="5">
    <location>
        <begin position="15"/>
        <end position="300"/>
    </location>
</feature>
<organism evidence="6 7">
    <name type="scientific">Goodfellowiella coeruleoviolacea</name>
    <dbReference type="NCBI Taxonomy" id="334858"/>
    <lineage>
        <taxon>Bacteria</taxon>
        <taxon>Bacillati</taxon>
        <taxon>Actinomycetota</taxon>
        <taxon>Actinomycetes</taxon>
        <taxon>Pseudonocardiales</taxon>
        <taxon>Pseudonocardiaceae</taxon>
        <taxon>Goodfellowiella</taxon>
    </lineage>
</organism>
<dbReference type="SUPFAM" id="SSF53613">
    <property type="entry name" value="Ribokinase-like"/>
    <property type="match status" value="1"/>
</dbReference>
<dbReference type="InterPro" id="IPR002173">
    <property type="entry name" value="Carboh/pur_kinase_PfkB_CS"/>
</dbReference>
<reference evidence="6" key="1">
    <citation type="submission" date="2022-06" db="EMBL/GenBank/DDBJ databases">
        <title>Genomic Encyclopedia of Archaeal and Bacterial Type Strains, Phase II (KMG-II): from individual species to whole genera.</title>
        <authorList>
            <person name="Goeker M."/>
        </authorList>
    </citation>
    <scope>NUCLEOTIDE SEQUENCE</scope>
    <source>
        <strain evidence="6">DSM 43935</strain>
    </source>
</reference>
<dbReference type="PROSITE" id="PS00584">
    <property type="entry name" value="PFKB_KINASES_2"/>
    <property type="match status" value="1"/>
</dbReference>
<comment type="caution">
    <text evidence="6">The sequence shown here is derived from an EMBL/GenBank/DDBJ whole genome shotgun (WGS) entry which is preliminary data.</text>
</comment>
<comment type="similarity">
    <text evidence="1 4">Belongs to the carbohydrate kinase PfkB family.</text>
</comment>
<gene>
    <name evidence="6" type="ORF">LX83_005221</name>
</gene>
<evidence type="ECO:0000256" key="2">
    <source>
        <dbReference type="ARBA" id="ARBA00022679"/>
    </source>
</evidence>
<evidence type="ECO:0000313" key="7">
    <source>
        <dbReference type="Proteomes" id="UP001206128"/>
    </source>
</evidence>
<evidence type="ECO:0000256" key="1">
    <source>
        <dbReference type="ARBA" id="ARBA00010688"/>
    </source>
</evidence>
<dbReference type="Proteomes" id="UP001206128">
    <property type="component" value="Unassembled WGS sequence"/>
</dbReference>
<dbReference type="GO" id="GO:0006796">
    <property type="term" value="P:phosphate-containing compound metabolic process"/>
    <property type="evidence" value="ECO:0007669"/>
    <property type="project" value="UniProtKB-ARBA"/>
</dbReference>
<dbReference type="PANTHER" id="PTHR10584:SF167">
    <property type="entry name" value="PFKB DOMAIN PROTEIN"/>
    <property type="match status" value="1"/>
</dbReference>
<dbReference type="PROSITE" id="PS00583">
    <property type="entry name" value="PFKB_KINASES_1"/>
    <property type="match status" value="1"/>
</dbReference>
<dbReference type="AlphaFoldDB" id="A0AAE3GLT4"/>
<dbReference type="InterPro" id="IPR029056">
    <property type="entry name" value="Ribokinase-like"/>
</dbReference>
<protein>
    <submittedName>
        <fullName evidence="6">Sugar or nucleoside kinase, ribokinase family</fullName>
    </submittedName>
</protein>
<evidence type="ECO:0000313" key="6">
    <source>
        <dbReference type="EMBL" id="MCP2168343.1"/>
    </source>
</evidence>
<dbReference type="EMBL" id="JAMTCK010000013">
    <property type="protein sequence ID" value="MCP2168343.1"/>
    <property type="molecule type" value="Genomic_DNA"/>
</dbReference>
<dbReference type="PRINTS" id="PR00990">
    <property type="entry name" value="RIBOKINASE"/>
</dbReference>
<keyword evidence="3 4" id="KW-0418">Kinase</keyword>
<keyword evidence="7" id="KW-1185">Reference proteome</keyword>
<keyword evidence="2 4" id="KW-0808">Transferase</keyword>
<dbReference type="GO" id="GO:0016301">
    <property type="term" value="F:kinase activity"/>
    <property type="evidence" value="ECO:0007669"/>
    <property type="project" value="UniProtKB-KW"/>
</dbReference>
<sequence>MAGVSRSAPLGGPVIVVGDAGLDVVARYTGRIVHGGDSRARVSIEPGGAGANTAAWLAQCGASPVLVARVGADSAGRQVHAELTAIGVRCAFAVDPDAATCCVVVLVDEHGQRTMLPDRGANARFSPADLDPALLAGASHLHLSGYVLLDASSRAAGLAALAAAHRAGLTTSVDPQAAALITDPAGFLAAIRGVDLLLPNQDELAALTGSGDPAAARELLDVVGAVAVTTGEQGASWVDQDGVVAVPAEPAVCVDSTGAGDAFDAGLLAAWLAGRGPVEALRAGVAAGASAVRLVGAQPARQQRPDTGLNG</sequence>
<dbReference type="Pfam" id="PF00294">
    <property type="entry name" value="PfkB"/>
    <property type="match status" value="1"/>
</dbReference>